<proteinExistence type="predicted"/>
<dbReference type="RefSeq" id="WP_115363714.1">
    <property type="nucleotide sequence ID" value="NZ_QDKL01000003.1"/>
</dbReference>
<reference evidence="2" key="1">
    <citation type="journal article" date="2019" name="Int. J. Syst. Evol. Microbiol.">
        <title>Halobacteriovorax valvorus sp. nov., a novel prokaryotic predator isolated from coastal seawater of China.</title>
        <authorList>
            <person name="Chen M.-X."/>
        </authorList>
    </citation>
    <scope>NUCLEOTIDE SEQUENCE [LARGE SCALE GENOMIC DNA]</scope>
    <source>
        <strain evidence="2">BL9</strain>
    </source>
</reference>
<name>A0ABY0IGC6_9BACT</name>
<accession>A0ABY0IGC6</accession>
<comment type="caution">
    <text evidence="1">The sequence shown here is derived from an EMBL/GenBank/DDBJ whole genome shotgun (WGS) entry which is preliminary data.</text>
</comment>
<dbReference type="Proteomes" id="UP000443582">
    <property type="component" value="Unassembled WGS sequence"/>
</dbReference>
<gene>
    <name evidence="1" type="ORF">DAY19_14415</name>
</gene>
<sequence>MQAHKLKKVEKYNLSQGTIFEISKLRLEINGRKRAIRTIYPEVNFKNIKYAVLLTQSCDLVNDLVFEKKGGKLDKGPFPQKYKYRTTKVPHLTFCLLEPIDKFIDRFTTINKDDFIIDLDDYIDGLSSTFNVDIFSKERALVTIEKEVERLLQNNHPWAFFVSLPPKSKKQYFFANLTKILPVKVTHYESILDLAEFQLSGEFSDKLAWKLASLYGRVGTKDYSSVEIKKISSDIFTIVENKVFGLSKKFTDFDSDTFKKLKKELNKAKSSATPEVNVAQAIKNAFNKDT</sequence>
<keyword evidence="2" id="KW-1185">Reference proteome</keyword>
<dbReference type="EMBL" id="QDKL01000003">
    <property type="protein sequence ID" value="RZF21168.1"/>
    <property type="molecule type" value="Genomic_DNA"/>
</dbReference>
<evidence type="ECO:0000313" key="1">
    <source>
        <dbReference type="EMBL" id="RZF21168.1"/>
    </source>
</evidence>
<protein>
    <submittedName>
        <fullName evidence="1">Uncharacterized protein</fullName>
    </submittedName>
</protein>
<organism evidence="1 2">
    <name type="scientific">Halobacteriovorax vibrionivorans</name>
    <dbReference type="NCBI Taxonomy" id="2152716"/>
    <lineage>
        <taxon>Bacteria</taxon>
        <taxon>Pseudomonadati</taxon>
        <taxon>Bdellovibrionota</taxon>
        <taxon>Bacteriovoracia</taxon>
        <taxon>Bacteriovoracales</taxon>
        <taxon>Halobacteriovoraceae</taxon>
        <taxon>Halobacteriovorax</taxon>
    </lineage>
</organism>
<evidence type="ECO:0000313" key="2">
    <source>
        <dbReference type="Proteomes" id="UP000443582"/>
    </source>
</evidence>